<proteinExistence type="predicted"/>
<evidence type="ECO:0000313" key="2">
    <source>
        <dbReference type="Proteomes" id="UP000214596"/>
    </source>
</evidence>
<sequence length="124" mass="14461">MTQHLFMQEYIVDKYQAAYAKRLSKLKSDNSSPKAIARLCAWDSFFNQEFELQDLEYQMADVARQRYEQSNVKNDISFKAFKRAFYNESIEIYNLTDGAAIQKVFTPLIMLATAWIVFVCSVSN</sequence>
<dbReference type="Proteomes" id="UP000214596">
    <property type="component" value="Unassembled WGS sequence"/>
</dbReference>
<evidence type="ECO:0000313" key="1">
    <source>
        <dbReference type="EMBL" id="OXE31815.1"/>
    </source>
</evidence>
<gene>
    <name evidence="1" type="ORF">CA163_15910</name>
</gene>
<name>A0A227B3T9_VIBPH</name>
<dbReference type="EMBL" id="NIXT01000969">
    <property type="protein sequence ID" value="OXE31815.1"/>
    <property type="molecule type" value="Genomic_DNA"/>
</dbReference>
<accession>A0A227B3T9</accession>
<dbReference type="OrthoDB" id="5887288at2"/>
<reference evidence="1 2" key="1">
    <citation type="journal article" date="2017" name="Appl. Environ. Microbiol.">
        <title>Parallel evolution of two clades of a major Atlantic endemic Vibrio parahaemolyticus pathogen lineage by independent acquisition of related pathogenicity islands.</title>
        <authorList>
            <person name="Xu F."/>
            <person name="Gonzalez-Escalona N."/>
            <person name="Drees K.P."/>
            <person name="Sebra R.P."/>
            <person name="Cooper V.S."/>
            <person name="Jones S.H."/>
            <person name="Whistler C.A."/>
        </authorList>
    </citation>
    <scope>NUCLEOTIDE SEQUENCE [LARGE SCALE GENOMIC DNA]</scope>
    <source>
        <strain evidence="1 2">MAVP-3</strain>
    </source>
</reference>
<dbReference type="OMA" id="IARLCAW"/>
<dbReference type="AlphaFoldDB" id="A0A227B3T9"/>
<protein>
    <submittedName>
        <fullName evidence="1">Uncharacterized protein</fullName>
    </submittedName>
</protein>
<organism evidence="1 2">
    <name type="scientific">Vibrio parahaemolyticus</name>
    <dbReference type="NCBI Taxonomy" id="670"/>
    <lineage>
        <taxon>Bacteria</taxon>
        <taxon>Pseudomonadati</taxon>
        <taxon>Pseudomonadota</taxon>
        <taxon>Gammaproteobacteria</taxon>
        <taxon>Vibrionales</taxon>
        <taxon>Vibrionaceae</taxon>
        <taxon>Vibrio</taxon>
    </lineage>
</organism>
<comment type="caution">
    <text evidence="1">The sequence shown here is derived from an EMBL/GenBank/DDBJ whole genome shotgun (WGS) entry which is preliminary data.</text>
</comment>